<accession>A0ABS7FQR0</accession>
<name>A0ABS7FQR0_9ACTN</name>
<keyword evidence="2" id="KW-1185">Reference proteome</keyword>
<proteinExistence type="predicted"/>
<sequence>MLIFAGIGLGMAAMPNLIIGAVPRGRSGEGTGINALVRSVGSSLGSQVVASCSPPA</sequence>
<evidence type="ECO:0000313" key="1">
    <source>
        <dbReference type="EMBL" id="MBW8482310.1"/>
    </source>
</evidence>
<reference evidence="1 2" key="1">
    <citation type="submission" date="2021-07" db="EMBL/GenBank/DDBJ databases">
        <title>Actinomadura sp. PM05-2 isolated from lichen.</title>
        <authorList>
            <person name="Somphong A."/>
            <person name="Phongsopitanun W."/>
            <person name="Tanasupawat S."/>
            <person name="Peongsungnone V."/>
        </authorList>
    </citation>
    <scope>NUCLEOTIDE SEQUENCE [LARGE SCALE GENOMIC DNA]</scope>
    <source>
        <strain evidence="1 2">PM05-2</strain>
    </source>
</reference>
<evidence type="ECO:0008006" key="3">
    <source>
        <dbReference type="Google" id="ProtNLM"/>
    </source>
</evidence>
<dbReference type="EMBL" id="JAIBOA010000004">
    <property type="protein sequence ID" value="MBW8482310.1"/>
    <property type="molecule type" value="Genomic_DNA"/>
</dbReference>
<organism evidence="1 2">
    <name type="scientific">Actinomadura parmotrematis</name>
    <dbReference type="NCBI Taxonomy" id="2864039"/>
    <lineage>
        <taxon>Bacteria</taxon>
        <taxon>Bacillati</taxon>
        <taxon>Actinomycetota</taxon>
        <taxon>Actinomycetes</taxon>
        <taxon>Streptosporangiales</taxon>
        <taxon>Thermomonosporaceae</taxon>
        <taxon>Actinomadura</taxon>
    </lineage>
</organism>
<evidence type="ECO:0000313" key="2">
    <source>
        <dbReference type="Proteomes" id="UP000774570"/>
    </source>
</evidence>
<comment type="caution">
    <text evidence="1">The sequence shown here is derived from an EMBL/GenBank/DDBJ whole genome shotgun (WGS) entry which is preliminary data.</text>
</comment>
<dbReference type="Proteomes" id="UP000774570">
    <property type="component" value="Unassembled WGS sequence"/>
</dbReference>
<gene>
    <name evidence="1" type="ORF">K1Y72_08055</name>
</gene>
<protein>
    <recommendedName>
        <fullName evidence="3">MFS transporter</fullName>
    </recommendedName>
</protein>
<dbReference type="RefSeq" id="WP_220164760.1">
    <property type="nucleotide sequence ID" value="NZ_JAIBOA010000004.1"/>
</dbReference>